<evidence type="ECO:0000313" key="3">
    <source>
        <dbReference type="EMBL" id="MDC0669810.1"/>
    </source>
</evidence>
<feature type="region of interest" description="Disordered" evidence="1">
    <location>
        <begin position="138"/>
        <end position="159"/>
    </location>
</feature>
<reference evidence="3 4" key="1">
    <citation type="submission" date="2022-11" db="EMBL/GenBank/DDBJ databases">
        <title>Minimal conservation of predation-associated metabolite biosynthetic gene clusters underscores biosynthetic potential of Myxococcota including descriptions for ten novel species: Archangium lansinium sp. nov., Myxococcus landrumus sp. nov., Nannocystis bai.</title>
        <authorList>
            <person name="Ahearne A."/>
            <person name="Stevens C."/>
            <person name="Dowd S."/>
        </authorList>
    </citation>
    <scope>NUCLEOTIDE SEQUENCE [LARGE SCALE GENOMIC DNA]</scope>
    <source>
        <strain evidence="3 4">NCELM</strain>
    </source>
</reference>
<organism evidence="3 4">
    <name type="scientific">Nannocystis radixulma</name>
    <dbReference type="NCBI Taxonomy" id="2995305"/>
    <lineage>
        <taxon>Bacteria</taxon>
        <taxon>Pseudomonadati</taxon>
        <taxon>Myxococcota</taxon>
        <taxon>Polyangia</taxon>
        <taxon>Nannocystales</taxon>
        <taxon>Nannocystaceae</taxon>
        <taxon>Nannocystis</taxon>
    </lineage>
</organism>
<keyword evidence="2" id="KW-0732">Signal</keyword>
<dbReference type="EMBL" id="JAQNDN010000010">
    <property type="protein sequence ID" value="MDC0669810.1"/>
    <property type="molecule type" value="Genomic_DNA"/>
</dbReference>
<dbReference type="Proteomes" id="UP001217838">
    <property type="component" value="Unassembled WGS sequence"/>
</dbReference>
<name>A0ABT5B6S1_9BACT</name>
<sequence>MSLVSAPVVATRAAAMAIAAVSWTSAGSAAAEPASETASVALTWSAPPGCPQREEFLTWLSGHLGTSADPAGYPGLTSRGVLERERSGWRLRLTIARDGASGEKTLRGRDCEELARSGALALAIAIEPALAGAGVTVPEPPGETEAEPSGEAVVPEAPVDGEGAPVVAGVVAESGPRAEGAVVAEPRAEAEARERAPVTVDAANSMGPTPPRRRLPIAHALRIAAGLELGALPGVGPGLLLGYALRLPWVRLELTGSWWPARRREYAERPGVGGQAQIGAAALRVCPTLRLRRAPARAGVGAAGLVELPLCVGVELGALVVSGFGFGGARAVRTLWAAAELQPGVVWRFARRVALWGAPALVVPITRDSFAVDPLPPLFRVGPAGLRVAVGLEVHLGREKN</sequence>
<gene>
    <name evidence="3" type="ORF">POL58_18800</name>
</gene>
<feature type="signal peptide" evidence="2">
    <location>
        <begin position="1"/>
        <end position="30"/>
    </location>
</feature>
<comment type="caution">
    <text evidence="3">The sequence shown here is derived from an EMBL/GenBank/DDBJ whole genome shotgun (WGS) entry which is preliminary data.</text>
</comment>
<protein>
    <submittedName>
        <fullName evidence="3">Uncharacterized protein</fullName>
    </submittedName>
</protein>
<accession>A0ABT5B6S1</accession>
<evidence type="ECO:0000256" key="1">
    <source>
        <dbReference type="SAM" id="MobiDB-lite"/>
    </source>
</evidence>
<keyword evidence="4" id="KW-1185">Reference proteome</keyword>
<feature type="chain" id="PRO_5047137347" evidence="2">
    <location>
        <begin position="31"/>
        <end position="401"/>
    </location>
</feature>
<proteinExistence type="predicted"/>
<evidence type="ECO:0000313" key="4">
    <source>
        <dbReference type="Proteomes" id="UP001217838"/>
    </source>
</evidence>
<dbReference type="RefSeq" id="WP_271999615.1">
    <property type="nucleotide sequence ID" value="NZ_JAQNDN010000010.1"/>
</dbReference>
<evidence type="ECO:0000256" key="2">
    <source>
        <dbReference type="SAM" id="SignalP"/>
    </source>
</evidence>